<sequence length="1065" mass="121335">MEMGSTLNMDFQEDSGTLGSLPVTTSRNMSSSSSAFFSANQSPFFSPRSSTCQFSESTRSDAQCDSANLSADPPSSCSGIQGTECHRNAQFDWPNMKLEPTACISSDFRKSDHVVSNGTLSSYGHVGDNGYYDLIAKHRKQMRSHDMSFSPVPISLSSNRNRSYDIYIGLHGRKPSLQRFANWLRAELELQGMSCFVSDRARFRSSRKLGLMEKAMDVSSFGVVILTRKSFKNPYTIEELRFFSSKKNLVPIYFDLSPSDCLIRDIVEKRGELWEKHGGELWFLYGGLEKEWKEAVNGLFRVDEWKLEAQDGSWRDCISRAVTLLAMRLGRRTVVEQMMKWREKVEKEEFPFPRNENFVGRKKELSELEFILFGDISGETERDYFELKARSKRKNLMIGWSKSSSVEERLGKRQWGSGSRKGKEPVIWKESEKEIEMQSTERQQNQRPKGGGWTSRRKKSAKIVYGKGIACVTGDSGIGKTELLLEFAYRYHQRYKMVLWVGGESRYIRQNYLNLRSLLEVDVRVENCTDKSKMKSFDEQEEAAISRIRKELMRNIPFLVVIDSLESEKDWWDQKLIMDLLPRFGGETHILISTRLPRVMNLEPLKLSYLSAVEAMSLMQLSAKEYPIAEIDVLRTIEEKVGRLTLGLAIVGAILSELPINPSRLLDTINRIPLRDISLSGREAHSLRKNTFLLQLFEVCFSVFDHADGPRSLATRMVLVSGWFAPAAIPVSLLALAARKIPEKHKRTCFWRKVLRSLTCGFSSSYSKRSETEAYSMLLRFNIARSSTKDGYVHFNELIKVYARKRGLTGVAHAMVQAVVSRGSLSLHSEHIWAACFLLFGFGNDPIVVELRVSELLYLVKEVILPLAIRTFITFSRCRPALELLQLCTNALEVADQAFVTPVEKWLDKSLCWRPIKTNAQLNPCLWQDLALSRATVLETRAKLLLRGGQFDIGDDLIRKAIFIRTSICGEDHPDTVSARETLTFNTESLLTKMRTSHSQKTYATQTVIIKYGYADDKVKLLLQFFFQGEITSLKGFEAIDKQPEPSLFALEPASAYHSTYHSTL</sequence>
<protein>
    <recommendedName>
        <fullName evidence="2">TIR domain-containing protein</fullName>
    </recommendedName>
</protein>
<feature type="compositionally biased region" description="Polar residues" evidence="1">
    <location>
        <begin position="437"/>
        <end position="447"/>
    </location>
</feature>
<evidence type="ECO:0000313" key="4">
    <source>
        <dbReference type="Proteomes" id="UP000239757"/>
    </source>
</evidence>
<dbReference type="AlphaFoldDB" id="A0A2P5X629"/>
<dbReference type="EMBL" id="KZ665592">
    <property type="protein sequence ID" value="PPR98794.1"/>
    <property type="molecule type" value="Genomic_DNA"/>
</dbReference>
<gene>
    <name evidence="3" type="ORF">GOBAR_AA21872</name>
</gene>
<dbReference type="InterPro" id="IPR058874">
    <property type="entry name" value="WHD_plant"/>
</dbReference>
<reference evidence="3 4" key="1">
    <citation type="submission" date="2015-01" db="EMBL/GenBank/DDBJ databases">
        <title>Genome of allotetraploid Gossypium barbadense reveals genomic plasticity and fiber elongation in cotton evolution.</title>
        <authorList>
            <person name="Chen X."/>
            <person name="Liu X."/>
            <person name="Zhao B."/>
            <person name="Zheng H."/>
            <person name="Hu Y."/>
            <person name="Lu G."/>
            <person name="Yang C."/>
            <person name="Chen J."/>
            <person name="Shan C."/>
            <person name="Zhang L."/>
            <person name="Zhou Y."/>
            <person name="Wang L."/>
            <person name="Guo W."/>
            <person name="Bai Y."/>
            <person name="Ruan J."/>
            <person name="Shangguan X."/>
            <person name="Mao Y."/>
            <person name="Jiang J."/>
            <person name="Zhu Y."/>
            <person name="Lei J."/>
            <person name="Kang H."/>
            <person name="Chen S."/>
            <person name="He X."/>
            <person name="Wang R."/>
            <person name="Wang Y."/>
            <person name="Chen J."/>
            <person name="Wang L."/>
            <person name="Yu S."/>
            <person name="Wang B."/>
            <person name="Wei J."/>
            <person name="Song S."/>
            <person name="Lu X."/>
            <person name="Gao Z."/>
            <person name="Gu W."/>
            <person name="Deng X."/>
            <person name="Ma D."/>
            <person name="Wang S."/>
            <person name="Liang W."/>
            <person name="Fang L."/>
            <person name="Cai C."/>
            <person name="Zhu X."/>
            <person name="Zhou B."/>
            <person name="Zhang Y."/>
            <person name="Chen Z."/>
            <person name="Xu S."/>
            <person name="Zhu R."/>
            <person name="Wang S."/>
            <person name="Zhang T."/>
            <person name="Zhao G."/>
        </authorList>
    </citation>
    <scope>NUCLEOTIDE SEQUENCE [LARGE SCALE GENOMIC DNA]</scope>
    <source>
        <strain evidence="4">cv. Xinhai21</strain>
        <tissue evidence="3">Leaf</tissue>
    </source>
</reference>
<dbReference type="PANTHER" id="PTHR32472:SF11">
    <property type="entry name" value="DISEASE RESISTANCE PROTEIN (TIR-NBS CLASS)"/>
    <property type="match status" value="1"/>
</dbReference>
<evidence type="ECO:0000313" key="3">
    <source>
        <dbReference type="EMBL" id="PPR98794.1"/>
    </source>
</evidence>
<accession>A0A2P5X629</accession>
<dbReference type="Proteomes" id="UP000239757">
    <property type="component" value="Unassembled WGS sequence"/>
</dbReference>
<name>A0A2P5X629_GOSBA</name>
<feature type="region of interest" description="Disordered" evidence="1">
    <location>
        <begin position="1"/>
        <end position="25"/>
    </location>
</feature>
<dbReference type="GO" id="GO:0000725">
    <property type="term" value="P:recombinational repair"/>
    <property type="evidence" value="ECO:0007669"/>
    <property type="project" value="TreeGrafter"/>
</dbReference>
<dbReference type="PANTHER" id="PTHR32472">
    <property type="entry name" value="DNA REPAIR PROTEIN RADA"/>
    <property type="match status" value="1"/>
</dbReference>
<dbReference type="InterPro" id="IPR035897">
    <property type="entry name" value="Toll_tir_struct_dom_sf"/>
</dbReference>
<dbReference type="InterPro" id="IPR000157">
    <property type="entry name" value="TIR_dom"/>
</dbReference>
<dbReference type="OrthoDB" id="626167at2759"/>
<dbReference type="SUPFAM" id="SSF52540">
    <property type="entry name" value="P-loop containing nucleoside triphosphate hydrolases"/>
    <property type="match status" value="1"/>
</dbReference>
<feature type="domain" description="TIR" evidence="2">
    <location>
        <begin position="162"/>
        <end position="322"/>
    </location>
</feature>
<dbReference type="InterPro" id="IPR027417">
    <property type="entry name" value="P-loop_NTPase"/>
</dbReference>
<dbReference type="Gene3D" id="3.40.50.10140">
    <property type="entry name" value="Toll/interleukin-1 receptor homology (TIR) domain"/>
    <property type="match status" value="1"/>
</dbReference>
<dbReference type="Pfam" id="PF13676">
    <property type="entry name" value="TIR_2"/>
    <property type="match status" value="1"/>
</dbReference>
<dbReference type="Pfam" id="PF25895">
    <property type="entry name" value="WHD_plant_disease"/>
    <property type="match status" value="1"/>
</dbReference>
<evidence type="ECO:0000259" key="2">
    <source>
        <dbReference type="PROSITE" id="PS50104"/>
    </source>
</evidence>
<dbReference type="Gene3D" id="3.40.50.300">
    <property type="entry name" value="P-loop containing nucleotide triphosphate hydrolases"/>
    <property type="match status" value="1"/>
</dbReference>
<dbReference type="GO" id="GO:0043531">
    <property type="term" value="F:ADP binding"/>
    <property type="evidence" value="ECO:0007669"/>
    <property type="project" value="InterPro"/>
</dbReference>
<organism evidence="3 4">
    <name type="scientific">Gossypium barbadense</name>
    <name type="common">Sea Island cotton</name>
    <name type="synonym">Hibiscus barbadensis</name>
    <dbReference type="NCBI Taxonomy" id="3634"/>
    <lineage>
        <taxon>Eukaryota</taxon>
        <taxon>Viridiplantae</taxon>
        <taxon>Streptophyta</taxon>
        <taxon>Embryophyta</taxon>
        <taxon>Tracheophyta</taxon>
        <taxon>Spermatophyta</taxon>
        <taxon>Magnoliopsida</taxon>
        <taxon>eudicotyledons</taxon>
        <taxon>Gunneridae</taxon>
        <taxon>Pentapetalae</taxon>
        <taxon>rosids</taxon>
        <taxon>malvids</taxon>
        <taxon>Malvales</taxon>
        <taxon>Malvaceae</taxon>
        <taxon>Malvoideae</taxon>
        <taxon>Gossypium</taxon>
    </lineage>
</organism>
<feature type="region of interest" description="Disordered" evidence="1">
    <location>
        <begin position="434"/>
        <end position="456"/>
    </location>
</feature>
<evidence type="ECO:0000256" key="1">
    <source>
        <dbReference type="SAM" id="MobiDB-lite"/>
    </source>
</evidence>
<dbReference type="GO" id="GO:0007165">
    <property type="term" value="P:signal transduction"/>
    <property type="evidence" value="ECO:0007669"/>
    <property type="project" value="InterPro"/>
</dbReference>
<dbReference type="PROSITE" id="PS50104">
    <property type="entry name" value="TIR"/>
    <property type="match status" value="1"/>
</dbReference>
<dbReference type="SUPFAM" id="SSF52200">
    <property type="entry name" value="Toll/Interleukin receptor TIR domain"/>
    <property type="match status" value="1"/>
</dbReference>
<proteinExistence type="predicted"/>